<protein>
    <submittedName>
        <fullName evidence="1">Uncharacterized protein</fullName>
    </submittedName>
</protein>
<dbReference type="Proteomes" id="UP000041254">
    <property type="component" value="Unassembled WGS sequence"/>
</dbReference>
<organism evidence="1 2">
    <name type="scientific">Vitrella brassicaformis (strain CCMP3155)</name>
    <dbReference type="NCBI Taxonomy" id="1169540"/>
    <lineage>
        <taxon>Eukaryota</taxon>
        <taxon>Sar</taxon>
        <taxon>Alveolata</taxon>
        <taxon>Colpodellida</taxon>
        <taxon>Vitrellaceae</taxon>
        <taxon>Vitrella</taxon>
    </lineage>
</organism>
<keyword evidence="2" id="KW-1185">Reference proteome</keyword>
<dbReference type="OMA" id="MANSMIW"/>
<accession>A0A0G4GF13</accession>
<evidence type="ECO:0000313" key="1">
    <source>
        <dbReference type="EMBL" id="CEM28118.1"/>
    </source>
</evidence>
<sequence>MINSVLATLMGVLCACIFVYKVQVCALINFPYTCVFPGKVYTALFTAQASIWEAVKATTTQCRMYGDPSV</sequence>
<dbReference type="InParanoid" id="A0A0G4GF13"/>
<proteinExistence type="predicted"/>
<dbReference type="VEuPathDB" id="CryptoDB:Vbra_17618"/>
<evidence type="ECO:0000313" key="2">
    <source>
        <dbReference type="Proteomes" id="UP000041254"/>
    </source>
</evidence>
<gene>
    <name evidence="1" type="ORF">Vbra_17618</name>
</gene>
<dbReference type="OrthoDB" id="328978at2759"/>
<dbReference type="EMBL" id="CDMY01000646">
    <property type="protein sequence ID" value="CEM28118.1"/>
    <property type="molecule type" value="Genomic_DNA"/>
</dbReference>
<dbReference type="STRING" id="1169540.A0A0G4GF13"/>
<dbReference type="AlphaFoldDB" id="A0A0G4GF13"/>
<name>A0A0G4GF13_VITBC</name>
<reference evidence="1 2" key="1">
    <citation type="submission" date="2014-11" db="EMBL/GenBank/DDBJ databases">
        <authorList>
            <person name="Zhu J."/>
            <person name="Qi W."/>
            <person name="Song R."/>
        </authorList>
    </citation>
    <scope>NUCLEOTIDE SEQUENCE [LARGE SCALE GENOMIC DNA]</scope>
</reference>